<evidence type="ECO:0000256" key="2">
    <source>
        <dbReference type="ARBA" id="ARBA00022801"/>
    </source>
</evidence>
<evidence type="ECO:0000313" key="5">
    <source>
        <dbReference type="Proteomes" id="UP001595528"/>
    </source>
</evidence>
<dbReference type="Pfam" id="PF03061">
    <property type="entry name" value="4HBT"/>
    <property type="match status" value="1"/>
</dbReference>
<dbReference type="GO" id="GO:0016787">
    <property type="term" value="F:hydrolase activity"/>
    <property type="evidence" value="ECO:0007669"/>
    <property type="project" value="UniProtKB-KW"/>
</dbReference>
<evidence type="ECO:0000256" key="1">
    <source>
        <dbReference type="ARBA" id="ARBA00008324"/>
    </source>
</evidence>
<dbReference type="NCBIfam" id="TIGR00369">
    <property type="entry name" value="unchar_dom_1"/>
    <property type="match status" value="1"/>
</dbReference>
<sequence>MSSLSAETPSRQDPVLPVPPGFRRLRDFCAFATANGPIYGRLDGPGRFTMASRLTQDHDNLAGMCHGGWLMSLADMAIGFACSTSSDDVRRKFLPTVSLTAEFLAPGRAGQWVEASAEVLQTGRRIAFAECLVRADGEPVLRASGTFKVPTAEDAPFAIEDLLLPE</sequence>
<evidence type="ECO:0000259" key="3">
    <source>
        <dbReference type="Pfam" id="PF03061"/>
    </source>
</evidence>
<reference evidence="5" key="1">
    <citation type="journal article" date="2019" name="Int. J. Syst. Evol. Microbiol.">
        <title>The Global Catalogue of Microorganisms (GCM) 10K type strain sequencing project: providing services to taxonomists for standard genome sequencing and annotation.</title>
        <authorList>
            <consortium name="The Broad Institute Genomics Platform"/>
            <consortium name="The Broad Institute Genome Sequencing Center for Infectious Disease"/>
            <person name="Wu L."/>
            <person name="Ma J."/>
        </authorList>
    </citation>
    <scope>NUCLEOTIDE SEQUENCE [LARGE SCALE GENOMIC DNA]</scope>
    <source>
        <strain evidence="5">KCTC 42964</strain>
    </source>
</reference>
<gene>
    <name evidence="4" type="ORF">ACFOGJ_28330</name>
</gene>
<dbReference type="InterPro" id="IPR029069">
    <property type="entry name" value="HotDog_dom_sf"/>
</dbReference>
<dbReference type="Proteomes" id="UP001595528">
    <property type="component" value="Unassembled WGS sequence"/>
</dbReference>
<dbReference type="PANTHER" id="PTHR21660">
    <property type="entry name" value="THIOESTERASE SUPERFAMILY MEMBER-RELATED"/>
    <property type="match status" value="1"/>
</dbReference>
<dbReference type="PANTHER" id="PTHR21660:SF1">
    <property type="entry name" value="ACYL-COENZYME A THIOESTERASE 13"/>
    <property type="match status" value="1"/>
</dbReference>
<dbReference type="RefSeq" id="WP_379906653.1">
    <property type="nucleotide sequence ID" value="NZ_JBHRTR010000054.1"/>
</dbReference>
<dbReference type="EMBL" id="JBHRTR010000054">
    <property type="protein sequence ID" value="MFC3231189.1"/>
    <property type="molecule type" value="Genomic_DNA"/>
</dbReference>
<dbReference type="Gene3D" id="3.10.129.10">
    <property type="entry name" value="Hotdog Thioesterase"/>
    <property type="match status" value="1"/>
</dbReference>
<dbReference type="CDD" id="cd03443">
    <property type="entry name" value="PaaI_thioesterase"/>
    <property type="match status" value="1"/>
</dbReference>
<name>A0ABV7L9N9_9PROT</name>
<comment type="similarity">
    <text evidence="1">Belongs to the thioesterase PaaI family.</text>
</comment>
<dbReference type="InterPro" id="IPR039298">
    <property type="entry name" value="ACOT13"/>
</dbReference>
<organism evidence="4 5">
    <name type="scientific">Marinibaculum pumilum</name>
    <dbReference type="NCBI Taxonomy" id="1766165"/>
    <lineage>
        <taxon>Bacteria</taxon>
        <taxon>Pseudomonadati</taxon>
        <taxon>Pseudomonadota</taxon>
        <taxon>Alphaproteobacteria</taxon>
        <taxon>Rhodospirillales</taxon>
        <taxon>Rhodospirillaceae</taxon>
        <taxon>Marinibaculum</taxon>
    </lineage>
</organism>
<dbReference type="SUPFAM" id="SSF54637">
    <property type="entry name" value="Thioesterase/thiol ester dehydrase-isomerase"/>
    <property type="match status" value="1"/>
</dbReference>
<evidence type="ECO:0000313" key="4">
    <source>
        <dbReference type="EMBL" id="MFC3231189.1"/>
    </source>
</evidence>
<comment type="caution">
    <text evidence="4">The sequence shown here is derived from an EMBL/GenBank/DDBJ whole genome shotgun (WGS) entry which is preliminary data.</text>
</comment>
<protein>
    <submittedName>
        <fullName evidence="4">PaaI family thioesterase</fullName>
        <ecNumber evidence="4">3.1.2.-</ecNumber>
    </submittedName>
</protein>
<dbReference type="InterPro" id="IPR003736">
    <property type="entry name" value="PAAI_dom"/>
</dbReference>
<keyword evidence="2 4" id="KW-0378">Hydrolase</keyword>
<accession>A0ABV7L9N9</accession>
<dbReference type="EC" id="3.1.2.-" evidence="4"/>
<proteinExistence type="inferred from homology"/>
<feature type="domain" description="Thioesterase" evidence="3">
    <location>
        <begin position="63"/>
        <end position="138"/>
    </location>
</feature>
<keyword evidence="5" id="KW-1185">Reference proteome</keyword>
<dbReference type="InterPro" id="IPR006683">
    <property type="entry name" value="Thioestr_dom"/>
</dbReference>